<evidence type="ECO:0008006" key="3">
    <source>
        <dbReference type="Google" id="ProtNLM"/>
    </source>
</evidence>
<dbReference type="Proteomes" id="UP000289269">
    <property type="component" value="Unassembled WGS sequence"/>
</dbReference>
<evidence type="ECO:0000313" key="1">
    <source>
        <dbReference type="EMBL" id="RWZ78134.1"/>
    </source>
</evidence>
<name>A0A4Q0AGE2_9BACT</name>
<comment type="caution">
    <text evidence="1">The sequence shown here is derived from an EMBL/GenBank/DDBJ whole genome shotgun (WGS) entry which is preliminary data.</text>
</comment>
<sequence>MSEHLPNYYQPQKTPPIAPELEDSWRADITITPESASSHLAEHTVEAEETTDPTREIQDALEDANTVHVEALMNSRTFLARAKDEGIDIDSQGRDNPKYWDLLADVTDGYINFRRLKGDSELAVESLGIICKLPQFLIAQQRLDINGDNQYDLRERDKEITSTFNANLRKFFAANPDTSIAGFKKELSMITGYMFNHVDDRKRIVEQLNNAVRGAMHESAFGRILERSGYARTGIREATAAEDLQGIDIVIDPGEWDELCIDVKASKFKIQELAEQAGIPNWNRPFFPKLGHNGYIDKETGKLVPPHKDVIVMFSLLEDAWFEDRFRLSDKYVDVVARMMPDIIEESRTALHKMYQRRKHGNS</sequence>
<gene>
    <name evidence="1" type="ORF">EOT04_02730</name>
</gene>
<protein>
    <recommendedName>
        <fullName evidence="3">Restriction endonuclease</fullName>
    </recommendedName>
</protein>
<dbReference type="AlphaFoldDB" id="A0A4Q0AGE2"/>
<organism evidence="1 2">
    <name type="scientific">Candidatus Chaera renei</name>
    <dbReference type="NCBI Taxonomy" id="2506947"/>
    <lineage>
        <taxon>Bacteria</taxon>
        <taxon>Candidatus Saccharimonadota</taxon>
        <taxon>Candidatus Saccharimonadia</taxon>
        <taxon>Candidatus Saccharimonadales</taxon>
        <taxon>Candidatus Saccharimonadaceae</taxon>
        <taxon>Candidatus Chaera</taxon>
    </lineage>
</organism>
<proteinExistence type="predicted"/>
<keyword evidence="2" id="KW-1185">Reference proteome</keyword>
<evidence type="ECO:0000313" key="2">
    <source>
        <dbReference type="Proteomes" id="UP000289269"/>
    </source>
</evidence>
<reference evidence="1" key="1">
    <citation type="submission" date="2019-01" db="EMBL/GenBank/DDBJ databases">
        <title>Genomic signatures and co-occurrence patterns of the ultra-small Saccharimodia (Patescibacteria phylum) suggest a symbiotic lifestyle.</title>
        <authorList>
            <person name="Lemos L."/>
            <person name="Medeiros J."/>
            <person name="Andreote F."/>
            <person name="Fernandes G."/>
            <person name="Varani A."/>
            <person name="Oliveira G."/>
            <person name="Pylro V."/>
        </authorList>
    </citation>
    <scope>NUCLEOTIDE SEQUENCE [LARGE SCALE GENOMIC DNA]</scope>
    <source>
        <strain evidence="1">AMD01</strain>
    </source>
</reference>
<dbReference type="EMBL" id="SCKW01000029">
    <property type="protein sequence ID" value="RWZ78134.1"/>
    <property type="molecule type" value="Genomic_DNA"/>
</dbReference>
<accession>A0A4Q0AGE2</accession>